<sequence>MLLSDPEAYRPPVPTGFQEFRSALQEHRLRLLLAGRSGTGESATGNSILQRKHFLSRLAATAVTSACATGSCRWASWDVEVLDIPDLFSPEVAQADPGFEERGRCYLLSAPGPHAVGPTVTQLGRFTSQDLRAWQGEDLAGGSLQQYVRDTDNRALRELVAECGGRCCAFDNRAADGEREAQVGELMKLVEELERDHGGAPYTNDLYHLAQTLGGLSHKERLRRVAERLAAGRAVAVAHDWCKLGLAALLGTLFLLYLLCRKWNMYKSTLCYLLSYEEQLLVATQSPLLNHVVSSSMSCLLPQGLANPEESQLRLILVGKTGAGKSAAGNSILREKVFPSSFSAVSITKHCKKGSSTWKGREVVVVDTPGLFDTEVSDAETLKEITCCMVLTSPGPHALLLVIPLGRYTPEGQKATEKILAMFGERAREHMILLFTRKDDLDGMDFHDYLKQAPRAIQELIRKFRGRYCVFNNKATGAEQEDQREQLLALVQDMVDKCKGRYYTNSLYQKIEEEIQKETQVLQENFRAELEREIAQIIQKFEEDIRKPKDELEQQEWKVEMERQLAEREAHWVSRQQTARDDVLSQSKILEIIFNMLRFFSSLFKD</sequence>
<dbReference type="PANTHER" id="PTHR10903">
    <property type="entry name" value="GTPASE, IMAP FAMILY MEMBER-RELATED"/>
    <property type="match status" value="1"/>
</dbReference>
<dbReference type="InterPro" id="IPR006703">
    <property type="entry name" value="G_AIG1"/>
</dbReference>
<comment type="caution">
    <text evidence="6">The sequence shown here is derived from an EMBL/GenBank/DDBJ whole genome shotgun (WGS) entry which is preliminary data.</text>
</comment>
<evidence type="ECO:0000313" key="6">
    <source>
        <dbReference type="EMBL" id="KAG5210690.1"/>
    </source>
</evidence>
<evidence type="ECO:0000256" key="4">
    <source>
        <dbReference type="SAM" id="Coils"/>
    </source>
</evidence>
<evidence type="ECO:0000259" key="5">
    <source>
        <dbReference type="PROSITE" id="PS51720"/>
    </source>
</evidence>
<feature type="domain" description="AIG1-type G" evidence="5">
    <location>
        <begin position="310"/>
        <end position="512"/>
    </location>
</feature>
<dbReference type="GO" id="GO:0005829">
    <property type="term" value="C:cytosol"/>
    <property type="evidence" value="ECO:0007669"/>
    <property type="project" value="TreeGrafter"/>
</dbReference>
<name>A0A836AET0_SHEEP</name>
<dbReference type="Pfam" id="PF04548">
    <property type="entry name" value="AIG1"/>
    <property type="match status" value="3"/>
</dbReference>
<feature type="domain" description="AIG1-type G" evidence="5">
    <location>
        <begin position="26"/>
        <end position="211"/>
    </location>
</feature>
<protein>
    <recommendedName>
        <fullName evidence="5">AIG1-type G domain-containing protein</fullName>
    </recommendedName>
</protein>
<dbReference type="PANTHER" id="PTHR10903:SF182">
    <property type="entry name" value="GTPASE IMAP FAMILY MEMBER 4"/>
    <property type="match status" value="1"/>
</dbReference>
<dbReference type="Proteomes" id="UP000664991">
    <property type="component" value="Unassembled WGS sequence"/>
</dbReference>
<gene>
    <name evidence="6" type="ORF">JEQ12_015884</name>
</gene>
<evidence type="ECO:0000256" key="3">
    <source>
        <dbReference type="ARBA" id="ARBA00023134"/>
    </source>
</evidence>
<dbReference type="EMBL" id="JAEMGP010000004">
    <property type="protein sequence ID" value="KAG5210690.1"/>
    <property type="molecule type" value="Genomic_DNA"/>
</dbReference>
<dbReference type="InterPro" id="IPR027417">
    <property type="entry name" value="P-loop_NTPase"/>
</dbReference>
<feature type="coiled-coil region" evidence="4">
    <location>
        <begin position="527"/>
        <end position="569"/>
    </location>
</feature>
<dbReference type="FunFam" id="3.40.50.300:FF:000366">
    <property type="entry name" value="GTPase, IMAP family member 2"/>
    <property type="match status" value="1"/>
</dbReference>
<dbReference type="AlphaFoldDB" id="A0A836AET0"/>
<dbReference type="CDD" id="cd01852">
    <property type="entry name" value="AIG1"/>
    <property type="match status" value="1"/>
</dbReference>
<evidence type="ECO:0000256" key="1">
    <source>
        <dbReference type="ARBA" id="ARBA00008535"/>
    </source>
</evidence>
<keyword evidence="2" id="KW-0547">Nucleotide-binding</keyword>
<evidence type="ECO:0000256" key="2">
    <source>
        <dbReference type="ARBA" id="ARBA00022741"/>
    </source>
</evidence>
<proteinExistence type="inferred from homology"/>
<dbReference type="PROSITE" id="PS51720">
    <property type="entry name" value="G_AIG1"/>
    <property type="match status" value="2"/>
</dbReference>
<keyword evidence="4" id="KW-0175">Coiled coil</keyword>
<organism evidence="6 7">
    <name type="scientific">Ovis aries</name>
    <name type="common">Sheep</name>
    <dbReference type="NCBI Taxonomy" id="9940"/>
    <lineage>
        <taxon>Eukaryota</taxon>
        <taxon>Metazoa</taxon>
        <taxon>Chordata</taxon>
        <taxon>Craniata</taxon>
        <taxon>Vertebrata</taxon>
        <taxon>Euteleostomi</taxon>
        <taxon>Mammalia</taxon>
        <taxon>Eutheria</taxon>
        <taxon>Laurasiatheria</taxon>
        <taxon>Artiodactyla</taxon>
        <taxon>Ruminantia</taxon>
        <taxon>Pecora</taxon>
        <taxon>Bovidae</taxon>
        <taxon>Caprinae</taxon>
        <taxon>Ovis</taxon>
    </lineage>
</organism>
<reference evidence="6 7" key="1">
    <citation type="submission" date="2020-12" db="EMBL/GenBank/DDBJ databases">
        <title>De novo assembly of Tibetan sheep genome.</title>
        <authorList>
            <person name="Li X."/>
        </authorList>
    </citation>
    <scope>NUCLEOTIDE SEQUENCE [LARGE SCALE GENOMIC DNA]</scope>
    <source>
        <tissue evidence="6">Heart</tissue>
    </source>
</reference>
<evidence type="ECO:0000313" key="7">
    <source>
        <dbReference type="Proteomes" id="UP000664991"/>
    </source>
</evidence>
<comment type="similarity">
    <text evidence="1">Belongs to the TRAFAC class TrmE-Era-EngA-EngB-Septin-like GTPase superfamily. AIG1/Toc34/Toc159-like paraseptin GTPase family. IAN subfamily.</text>
</comment>
<dbReference type="SUPFAM" id="SSF52540">
    <property type="entry name" value="P-loop containing nucleoside triphosphate hydrolases"/>
    <property type="match status" value="2"/>
</dbReference>
<dbReference type="InterPro" id="IPR045058">
    <property type="entry name" value="GIMA/IAN/Toc"/>
</dbReference>
<dbReference type="Gene3D" id="3.40.50.300">
    <property type="entry name" value="P-loop containing nucleotide triphosphate hydrolases"/>
    <property type="match status" value="2"/>
</dbReference>
<keyword evidence="3" id="KW-0342">GTP-binding</keyword>
<accession>A0A836AET0</accession>
<dbReference type="GO" id="GO:0005525">
    <property type="term" value="F:GTP binding"/>
    <property type="evidence" value="ECO:0007669"/>
    <property type="project" value="UniProtKB-KW"/>
</dbReference>